<evidence type="ECO:0000313" key="2">
    <source>
        <dbReference type="EnsemblMetazoa" id="BGLB026264-PA"/>
    </source>
</evidence>
<accession>A0A2C9L286</accession>
<organism evidence="2 3">
    <name type="scientific">Biomphalaria glabrata</name>
    <name type="common">Bloodfluke planorb</name>
    <name type="synonym">Freshwater snail</name>
    <dbReference type="NCBI Taxonomy" id="6526"/>
    <lineage>
        <taxon>Eukaryota</taxon>
        <taxon>Metazoa</taxon>
        <taxon>Spiralia</taxon>
        <taxon>Lophotrochozoa</taxon>
        <taxon>Mollusca</taxon>
        <taxon>Gastropoda</taxon>
        <taxon>Heterobranchia</taxon>
        <taxon>Euthyneura</taxon>
        <taxon>Panpulmonata</taxon>
        <taxon>Hygrophila</taxon>
        <taxon>Lymnaeoidea</taxon>
        <taxon>Planorbidae</taxon>
        <taxon>Biomphalaria</taxon>
    </lineage>
</organism>
<name>A0A2C9L286_BIOGL</name>
<keyword evidence="1" id="KW-0812">Transmembrane</keyword>
<gene>
    <name evidence="2" type="primary">106059474</name>
</gene>
<proteinExistence type="predicted"/>
<protein>
    <submittedName>
        <fullName evidence="2">Uncharacterized protein</fullName>
    </submittedName>
</protein>
<feature type="transmembrane region" description="Helical" evidence="1">
    <location>
        <begin position="339"/>
        <end position="361"/>
    </location>
</feature>
<dbReference type="AlphaFoldDB" id="A0A2C9L286"/>
<dbReference type="EnsemblMetazoa" id="BGLB026264-RA">
    <property type="protein sequence ID" value="BGLB026264-PA"/>
    <property type="gene ID" value="BGLB026264"/>
</dbReference>
<keyword evidence="1" id="KW-0472">Membrane</keyword>
<dbReference type="VEuPathDB" id="VectorBase:BGLB026264"/>
<dbReference type="VEuPathDB" id="VectorBase:BGLAX_028003"/>
<keyword evidence="1" id="KW-1133">Transmembrane helix</keyword>
<dbReference type="Proteomes" id="UP000076420">
    <property type="component" value="Unassembled WGS sequence"/>
</dbReference>
<evidence type="ECO:0000256" key="1">
    <source>
        <dbReference type="SAM" id="Phobius"/>
    </source>
</evidence>
<sequence>MVKENDSISLNCTAQKAKKSSWKLENKEISTCFNSSSSCNVTNKDVFTASLNNEIHYLTINDAQRDFKTFTFFSDDVKVEACSCDLCVTSKPAKPTCQMPTLDKRNTSLNIVCETSSVYPDAVCSLSHFKTGVAFHGNVWTAANRSGGELANVSVKCFISIDLQDLSPSEESFRVSFSPTCNLNDGTFNKDLTSDSDFSPLITLNRTPRFYCRPVSILNTTSDKSQIMFQPKFYCPPHSPPVFTVTNADIVDTKVLVTRDVNVKVSCRVGDVVTSVTLECATQMMTAVGQYASWTVKVNESIDGLSCRCTAKDELGCYHQAAELTFTLIKDVKDLTLQWLAVGLGTAGGLILIIIVSAFIIRRLIKKPAQQKDKTKTQNQYDNIYNEESIYSQIYDSK</sequence>
<reference evidence="2" key="1">
    <citation type="submission" date="2020-05" db="UniProtKB">
        <authorList>
            <consortium name="EnsemblMetazoa"/>
        </authorList>
    </citation>
    <scope>IDENTIFICATION</scope>
    <source>
        <strain evidence="2">BB02</strain>
    </source>
</reference>
<dbReference type="OrthoDB" id="10290129at2759"/>
<evidence type="ECO:0000313" key="3">
    <source>
        <dbReference type="Proteomes" id="UP000076420"/>
    </source>
</evidence>